<reference evidence="2 3" key="1">
    <citation type="submission" date="2024-04" db="EMBL/GenBank/DDBJ databases">
        <title>Tritrichomonas musculus Genome.</title>
        <authorList>
            <person name="Alves-Ferreira E."/>
            <person name="Grigg M."/>
            <person name="Lorenzi H."/>
            <person name="Galac M."/>
        </authorList>
    </citation>
    <scope>NUCLEOTIDE SEQUENCE [LARGE SCALE GENOMIC DNA]</scope>
    <source>
        <strain evidence="2 3">EAF2021</strain>
    </source>
</reference>
<keyword evidence="3" id="KW-1185">Reference proteome</keyword>
<accession>A0ABR2GPR8</accession>
<dbReference type="Proteomes" id="UP001470230">
    <property type="component" value="Unassembled WGS sequence"/>
</dbReference>
<dbReference type="Pfam" id="PF03184">
    <property type="entry name" value="DDE_1"/>
    <property type="match status" value="1"/>
</dbReference>
<sequence length="218" mass="24803">MNVTIQQIEDNLLELRRAIQGVPPHFCVSIDKMGQTEFGDAVQKIVIVPSNYDKNEAYYPIEQAGKRASCIACISPIGLFCHPQFTIEERSTIDINLFNYISKNTVQIVGTDSGFVNTRSFLLWLNEVFIPEFHIQREKHKYFGKMVIITDGLAAHKLAFNQIDLEKENIVVHYLEDHSSDQLPPLDLAIFGGTKRFHSKFKTIFGLSPAANQILKNY</sequence>
<evidence type="ECO:0000313" key="3">
    <source>
        <dbReference type="Proteomes" id="UP001470230"/>
    </source>
</evidence>
<evidence type="ECO:0000259" key="1">
    <source>
        <dbReference type="Pfam" id="PF03184"/>
    </source>
</evidence>
<dbReference type="InterPro" id="IPR004875">
    <property type="entry name" value="DDE_SF_endonuclease_dom"/>
</dbReference>
<comment type="caution">
    <text evidence="2">The sequence shown here is derived from an EMBL/GenBank/DDBJ whole genome shotgun (WGS) entry which is preliminary data.</text>
</comment>
<protein>
    <recommendedName>
        <fullName evidence="1">DDE-1 domain-containing protein</fullName>
    </recommendedName>
</protein>
<name>A0ABR2GPR8_9EUKA</name>
<feature type="domain" description="DDE-1" evidence="1">
    <location>
        <begin position="105"/>
        <end position="195"/>
    </location>
</feature>
<gene>
    <name evidence="2" type="ORF">M9Y10_042443</name>
</gene>
<dbReference type="EMBL" id="JAPFFF010000079">
    <property type="protein sequence ID" value="KAK8835557.1"/>
    <property type="molecule type" value="Genomic_DNA"/>
</dbReference>
<evidence type="ECO:0000313" key="2">
    <source>
        <dbReference type="EMBL" id="KAK8835557.1"/>
    </source>
</evidence>
<proteinExistence type="predicted"/>
<organism evidence="2 3">
    <name type="scientific">Tritrichomonas musculus</name>
    <dbReference type="NCBI Taxonomy" id="1915356"/>
    <lineage>
        <taxon>Eukaryota</taxon>
        <taxon>Metamonada</taxon>
        <taxon>Parabasalia</taxon>
        <taxon>Tritrichomonadida</taxon>
        <taxon>Tritrichomonadidae</taxon>
        <taxon>Tritrichomonas</taxon>
    </lineage>
</organism>